<feature type="compositionally biased region" description="Low complexity" evidence="1">
    <location>
        <begin position="280"/>
        <end position="291"/>
    </location>
</feature>
<feature type="region of interest" description="Disordered" evidence="1">
    <location>
        <begin position="267"/>
        <end position="292"/>
    </location>
</feature>
<dbReference type="InterPro" id="IPR001605">
    <property type="entry name" value="PH_dom-spectrin-type"/>
</dbReference>
<feature type="region of interest" description="Disordered" evidence="1">
    <location>
        <begin position="304"/>
        <end position="417"/>
    </location>
</feature>
<feature type="compositionally biased region" description="Basic residues" evidence="1">
    <location>
        <begin position="408"/>
        <end position="417"/>
    </location>
</feature>
<gene>
    <name evidence="3" type="ORF">APZ42_020921</name>
</gene>
<proteinExistence type="predicted"/>
<organism evidence="3 4">
    <name type="scientific">Daphnia magna</name>
    <dbReference type="NCBI Taxonomy" id="35525"/>
    <lineage>
        <taxon>Eukaryota</taxon>
        <taxon>Metazoa</taxon>
        <taxon>Ecdysozoa</taxon>
        <taxon>Arthropoda</taxon>
        <taxon>Crustacea</taxon>
        <taxon>Branchiopoda</taxon>
        <taxon>Diplostraca</taxon>
        <taxon>Cladocera</taxon>
        <taxon>Anomopoda</taxon>
        <taxon>Daphniidae</taxon>
        <taxon>Daphnia</taxon>
    </lineage>
</organism>
<evidence type="ECO:0000313" key="4">
    <source>
        <dbReference type="Proteomes" id="UP000076858"/>
    </source>
</evidence>
<dbReference type="FunFam" id="2.30.29.30:FF:000024">
    <property type="entry name" value="Spectrin beta chain"/>
    <property type="match status" value="1"/>
</dbReference>
<evidence type="ECO:0000259" key="2">
    <source>
        <dbReference type="Pfam" id="PF00169"/>
    </source>
</evidence>
<dbReference type="Pfam" id="PF00169">
    <property type="entry name" value="PH"/>
    <property type="match status" value="1"/>
</dbReference>
<comment type="caution">
    <text evidence="3">The sequence shown here is derived from an EMBL/GenBank/DDBJ whole genome shotgun (WGS) entry which is preliminary data.</text>
</comment>
<dbReference type="PANTHER" id="PTHR37283:SF1">
    <property type="entry name" value="PH DOMAIN-CONTAINING PROTEIN YHR131C"/>
    <property type="match status" value="1"/>
</dbReference>
<dbReference type="InterPro" id="IPR011993">
    <property type="entry name" value="PH-like_dom_sf"/>
</dbReference>
<evidence type="ECO:0000256" key="1">
    <source>
        <dbReference type="SAM" id="MobiDB-lite"/>
    </source>
</evidence>
<dbReference type="PANTHER" id="PTHR37283">
    <property type="entry name" value="PH DOMAIN-CONTAINING PROTEIN YHR131C"/>
    <property type="match status" value="1"/>
</dbReference>
<dbReference type="Proteomes" id="UP000076858">
    <property type="component" value="Unassembled WGS sequence"/>
</dbReference>
<feature type="compositionally biased region" description="Low complexity" evidence="1">
    <location>
        <begin position="316"/>
        <end position="365"/>
    </location>
</feature>
<dbReference type="GO" id="GO:0005543">
    <property type="term" value="F:phospholipid binding"/>
    <property type="evidence" value="ECO:0007669"/>
    <property type="project" value="InterPro"/>
</dbReference>
<feature type="compositionally biased region" description="Basic and acidic residues" evidence="1">
    <location>
        <begin position="389"/>
        <end position="401"/>
    </location>
</feature>
<feature type="domain" description="PH" evidence="2">
    <location>
        <begin position="153"/>
        <end position="247"/>
    </location>
</feature>
<protein>
    <submittedName>
        <fullName evidence="3">Putative Spectrin beta chain</fullName>
    </submittedName>
</protein>
<feature type="compositionally biased region" description="Polar residues" evidence="1">
    <location>
        <begin position="36"/>
        <end position="48"/>
    </location>
</feature>
<feature type="region of interest" description="Disordered" evidence="1">
    <location>
        <begin position="104"/>
        <end position="133"/>
    </location>
</feature>
<dbReference type="EMBL" id="LRGB01001019">
    <property type="protein sequence ID" value="KZS13841.1"/>
    <property type="molecule type" value="Genomic_DNA"/>
</dbReference>
<evidence type="ECO:0000313" key="3">
    <source>
        <dbReference type="EMBL" id="KZS13841.1"/>
    </source>
</evidence>
<name>A0A164X3N4_9CRUS</name>
<feature type="region of interest" description="Disordered" evidence="1">
    <location>
        <begin position="1"/>
        <end position="86"/>
    </location>
</feature>
<dbReference type="Gene3D" id="2.30.29.30">
    <property type="entry name" value="Pleckstrin-homology domain (PH domain)/Phosphotyrosine-binding domain (PTB)"/>
    <property type="match status" value="1"/>
</dbReference>
<dbReference type="AlphaFoldDB" id="A0A164X3N4"/>
<keyword evidence="4" id="KW-1185">Reference proteome</keyword>
<dbReference type="STRING" id="35525.A0A164X3N4"/>
<dbReference type="SUPFAM" id="SSF50729">
    <property type="entry name" value="PH domain-like"/>
    <property type="match status" value="1"/>
</dbReference>
<dbReference type="PRINTS" id="PR00683">
    <property type="entry name" value="SPECTRINPH"/>
</dbReference>
<accession>A0A164X3N4</accession>
<feature type="compositionally biased region" description="Basic and acidic residues" evidence="1">
    <location>
        <begin position="1"/>
        <end position="30"/>
    </location>
</feature>
<dbReference type="CDD" id="cd10571">
    <property type="entry name" value="PH_beta_spectrin"/>
    <property type="match status" value="1"/>
</dbReference>
<dbReference type="InterPro" id="IPR001849">
    <property type="entry name" value="PH_domain"/>
</dbReference>
<reference evidence="3 4" key="1">
    <citation type="submission" date="2016-03" db="EMBL/GenBank/DDBJ databases">
        <title>EvidentialGene: Evidence-directed Construction of Genes on Genomes.</title>
        <authorList>
            <person name="Gilbert D.G."/>
            <person name="Choi J.-H."/>
            <person name="Mockaitis K."/>
            <person name="Colbourne J."/>
            <person name="Pfrender M."/>
        </authorList>
    </citation>
    <scope>NUCLEOTIDE SEQUENCE [LARGE SCALE GENOMIC DNA]</scope>
    <source>
        <strain evidence="3 4">Xinb3</strain>
        <tissue evidence="3">Complete organism</tissue>
    </source>
</reference>
<sequence>MQRITNERRQEEQQRRRTQEIKLTREELDRLPLNMNGATGSGPNSVSGGSERFQGSIEGSPRIQPRITLVSPDSSPNVKMDPSLTPDRLRGIIVGGVKRAESMRVTGAASSPTSLSAADASRLKRNPSFTTRKRNTSLRKVKRMDNPDDLATVEMSGFLDRKHEQQSGGKRAAIRSWKSYYTILCGQLLCFFKEQEDFAESKAAASPLNLYQAQCERASDYTKRKNVFRLHPQHLDDWVKKISFHASLSPAQQLMSYDTFQKSQATVSEPTTQVAPPILPRSSAPARPTSSDDVWVKVNNAAYAEGSGPNSRASLSSQVDGRSAGSSSSYLAPSSTGNLQHQHYQQYAQQPQQHHQQQKPQQQLQRPLSTVEARSDTSSESDVPATPSPREEKKEEREKRRSVLGGIFKRKGKSTHV</sequence>